<dbReference type="SUPFAM" id="SSF49842">
    <property type="entry name" value="TNF-like"/>
    <property type="match status" value="1"/>
</dbReference>
<dbReference type="InterPro" id="IPR008983">
    <property type="entry name" value="Tumour_necrosis_fac-like_dom"/>
</dbReference>
<dbReference type="Ensembl" id="ENSAPET00000013433.1">
    <property type="protein sequence ID" value="ENSAPEP00000013085.1"/>
    <property type="gene ID" value="ENSAPEG00000009311.1"/>
</dbReference>
<keyword evidence="7" id="KW-1185">Reference proteome</keyword>
<keyword evidence="2" id="KW-0964">Secreted</keyword>
<dbReference type="SMART" id="SM00110">
    <property type="entry name" value="C1Q"/>
    <property type="match status" value="1"/>
</dbReference>
<evidence type="ECO:0000313" key="7">
    <source>
        <dbReference type="Proteomes" id="UP000265080"/>
    </source>
</evidence>
<name>A0A3P8SLX1_AMPPE</name>
<dbReference type="PANTHER" id="PTHR15427:SF52">
    <property type="entry name" value="C1Q DOMAIN-CONTAINING PROTEIN"/>
    <property type="match status" value="1"/>
</dbReference>
<dbReference type="Gene3D" id="2.60.120.40">
    <property type="match status" value="1"/>
</dbReference>
<dbReference type="AlphaFoldDB" id="A0A3P8SLX1"/>
<dbReference type="Pfam" id="PF00386">
    <property type="entry name" value="C1q"/>
    <property type="match status" value="1"/>
</dbReference>
<organism evidence="6 7">
    <name type="scientific">Amphiprion percula</name>
    <name type="common">Orange clownfish</name>
    <name type="synonym">Lutjanus percula</name>
    <dbReference type="NCBI Taxonomy" id="161767"/>
    <lineage>
        <taxon>Eukaryota</taxon>
        <taxon>Metazoa</taxon>
        <taxon>Chordata</taxon>
        <taxon>Craniata</taxon>
        <taxon>Vertebrata</taxon>
        <taxon>Euteleostomi</taxon>
        <taxon>Actinopterygii</taxon>
        <taxon>Neopterygii</taxon>
        <taxon>Teleostei</taxon>
        <taxon>Neoteleostei</taxon>
        <taxon>Acanthomorphata</taxon>
        <taxon>Ovalentaria</taxon>
        <taxon>Pomacentridae</taxon>
        <taxon>Amphiprion</taxon>
    </lineage>
</organism>
<accession>A0A3P8SLX1</accession>
<keyword evidence="4" id="KW-0176">Collagen</keyword>
<keyword evidence="3" id="KW-0272">Extracellular matrix</keyword>
<dbReference type="PANTHER" id="PTHR15427">
    <property type="entry name" value="EMILIN ELASTIN MICROFIBRIL INTERFACE-LOCATED PROTEIN ELASTIN MICROFIBRIL INTERFACER"/>
    <property type="match status" value="1"/>
</dbReference>
<dbReference type="GeneTree" id="ENSGT00940000154936"/>
<evidence type="ECO:0000256" key="2">
    <source>
        <dbReference type="ARBA" id="ARBA00022525"/>
    </source>
</evidence>
<evidence type="ECO:0000256" key="1">
    <source>
        <dbReference type="ARBA" id="ARBA00004498"/>
    </source>
</evidence>
<feature type="domain" description="C1q" evidence="5">
    <location>
        <begin position="22"/>
        <end position="152"/>
    </location>
</feature>
<comment type="subcellular location">
    <subcellularLocation>
        <location evidence="1">Secreted</location>
        <location evidence="1">Extracellular space</location>
        <location evidence="1">Extracellular matrix</location>
    </subcellularLocation>
</comment>
<evidence type="ECO:0000313" key="6">
    <source>
        <dbReference type="Ensembl" id="ENSAPEP00000013085.1"/>
    </source>
</evidence>
<reference evidence="6 7" key="1">
    <citation type="submission" date="2018-03" db="EMBL/GenBank/DDBJ databases">
        <title>Finding Nemo's genes: A chromosome-scale reference assembly of the genome of the orange clownfish Amphiprion percula.</title>
        <authorList>
            <person name="Lehmann R."/>
        </authorList>
    </citation>
    <scope>NUCLEOTIDE SEQUENCE</scope>
</reference>
<evidence type="ECO:0000259" key="5">
    <source>
        <dbReference type="PROSITE" id="PS50871"/>
    </source>
</evidence>
<dbReference type="OMA" id="MWLEAAN"/>
<dbReference type="PRINTS" id="PR00007">
    <property type="entry name" value="COMPLEMNTC1Q"/>
</dbReference>
<dbReference type="PROSITE" id="PS50871">
    <property type="entry name" value="C1Q"/>
    <property type="match status" value="1"/>
</dbReference>
<evidence type="ECO:0000256" key="3">
    <source>
        <dbReference type="ARBA" id="ARBA00022530"/>
    </source>
</evidence>
<reference evidence="6" key="3">
    <citation type="submission" date="2025-09" db="UniProtKB">
        <authorList>
            <consortium name="Ensembl"/>
        </authorList>
    </citation>
    <scope>IDENTIFICATION</scope>
</reference>
<sequence>SSSILRPRGLRGPPGPALNIGAIQTQSAFMVRLGDSNTSSERIIHFRQVVYNEQNHYSSQTGRFTCVIPGVYQFSFLCSSPAAATNVELKQNNRLVQRSVNIYRGGHHLSTGDAVLWLKTGDQMWLEAANGTMGLSPKSFFSGHLVFAVNTNTSSPA</sequence>
<evidence type="ECO:0000256" key="4">
    <source>
        <dbReference type="ARBA" id="ARBA00023119"/>
    </source>
</evidence>
<dbReference type="InterPro" id="IPR050392">
    <property type="entry name" value="Collagen/C1q_domain"/>
</dbReference>
<dbReference type="GO" id="GO:0005581">
    <property type="term" value="C:collagen trimer"/>
    <property type="evidence" value="ECO:0007669"/>
    <property type="project" value="UniProtKB-KW"/>
</dbReference>
<protein>
    <recommendedName>
        <fullName evidence="5">C1q domain-containing protein</fullName>
    </recommendedName>
</protein>
<dbReference type="Proteomes" id="UP000265080">
    <property type="component" value="Chromosome 16"/>
</dbReference>
<dbReference type="STRING" id="161767.ENSAPEP00000013085"/>
<dbReference type="InterPro" id="IPR001073">
    <property type="entry name" value="C1q_dom"/>
</dbReference>
<proteinExistence type="predicted"/>
<reference evidence="6" key="2">
    <citation type="submission" date="2025-08" db="UniProtKB">
        <authorList>
            <consortium name="Ensembl"/>
        </authorList>
    </citation>
    <scope>IDENTIFICATION</scope>
</reference>